<dbReference type="PANTHER" id="PTHR46847:SF1">
    <property type="entry name" value="D-ALLOSE-BINDING PERIPLASMIC PROTEIN-RELATED"/>
    <property type="match status" value="1"/>
</dbReference>
<dbReference type="RefSeq" id="WP_338450630.1">
    <property type="nucleotide sequence ID" value="NZ_CP137640.1"/>
</dbReference>
<gene>
    <name evidence="6" type="ORF">R4Z09_01340</name>
</gene>
<dbReference type="EMBL" id="CP137640">
    <property type="protein sequence ID" value="WVX81719.1"/>
    <property type="molecule type" value="Genomic_DNA"/>
</dbReference>
<dbReference type="InterPro" id="IPR025997">
    <property type="entry name" value="SBP_2_dom"/>
</dbReference>
<dbReference type="Gene3D" id="3.40.50.2300">
    <property type="match status" value="2"/>
</dbReference>
<dbReference type="CDD" id="cd01536">
    <property type="entry name" value="PBP1_ABC_sugar_binding-like"/>
    <property type="match status" value="1"/>
</dbReference>
<comment type="similarity">
    <text evidence="2">Belongs to the bacterial solute-binding protein 2 family.</text>
</comment>
<accession>A0ABZ2CD67</accession>
<name>A0ABZ2CD67_9BACI</name>
<dbReference type="PROSITE" id="PS51257">
    <property type="entry name" value="PROKAR_LIPOPROTEIN"/>
    <property type="match status" value="1"/>
</dbReference>
<evidence type="ECO:0000259" key="5">
    <source>
        <dbReference type="Pfam" id="PF13407"/>
    </source>
</evidence>
<dbReference type="PANTHER" id="PTHR46847">
    <property type="entry name" value="D-ALLOSE-BINDING PERIPLASMIC PROTEIN-RELATED"/>
    <property type="match status" value="1"/>
</dbReference>
<organism evidence="6 7">
    <name type="scientific">Niallia oryzisoli</name>
    <dbReference type="NCBI Taxonomy" id="1737571"/>
    <lineage>
        <taxon>Bacteria</taxon>
        <taxon>Bacillati</taxon>
        <taxon>Bacillota</taxon>
        <taxon>Bacilli</taxon>
        <taxon>Bacillales</taxon>
        <taxon>Bacillaceae</taxon>
        <taxon>Niallia</taxon>
    </lineage>
</organism>
<feature type="domain" description="Periplasmic binding protein" evidence="5">
    <location>
        <begin position="44"/>
        <end position="297"/>
    </location>
</feature>
<evidence type="ECO:0000256" key="2">
    <source>
        <dbReference type="ARBA" id="ARBA00007639"/>
    </source>
</evidence>
<feature type="chain" id="PRO_5047275021" evidence="4">
    <location>
        <begin position="21"/>
        <end position="326"/>
    </location>
</feature>
<dbReference type="InterPro" id="IPR028082">
    <property type="entry name" value="Peripla_BP_I"/>
</dbReference>
<evidence type="ECO:0000313" key="6">
    <source>
        <dbReference type="EMBL" id="WVX81719.1"/>
    </source>
</evidence>
<keyword evidence="7" id="KW-1185">Reference proteome</keyword>
<evidence type="ECO:0000256" key="4">
    <source>
        <dbReference type="SAM" id="SignalP"/>
    </source>
</evidence>
<sequence>MNKKVKLFGMAVALSSMVFAAGCGNSSKEASSTESSGGKGGESVAVVLKTLSSPYWKYVEAGAKAAGEELGVDVTVVGPSSEAEVIQQVNMLEDQVSQGPGAVVVSPTQPETVVPVLEKAAKDIPVLLIDSDADFEGKTTFIGTENYSAGQEGGKLLASMLKKGDKVVLIAGALGNPATDTRIKGAKEALEAAGMEVVAEQPADSDKAKAMSVMENILQNNKDVKGVFAANDDMAIGALRAIEAKGLKDVKVMGVDGTKEAVESIQAGKLAASVAQSPYNMGYAGVENAVKAMKGEKIEERIDSGIDLITKDNAEKQLEFLKSISK</sequence>
<evidence type="ECO:0000256" key="3">
    <source>
        <dbReference type="ARBA" id="ARBA00022729"/>
    </source>
</evidence>
<reference evidence="6 7" key="1">
    <citation type="submission" date="2023-10" db="EMBL/GenBank/DDBJ databases">
        <title>Niallia locisalis sp.nov. isolated from a salt pond sample.</title>
        <authorList>
            <person name="Li X.-J."/>
            <person name="Dong L."/>
        </authorList>
    </citation>
    <scope>NUCLEOTIDE SEQUENCE [LARGE SCALE GENOMIC DNA]</scope>
    <source>
        <strain evidence="6 7">DSM 29761</strain>
    </source>
</reference>
<dbReference type="Pfam" id="PF13407">
    <property type="entry name" value="Peripla_BP_4"/>
    <property type="match status" value="1"/>
</dbReference>
<feature type="signal peptide" evidence="4">
    <location>
        <begin position="1"/>
        <end position="20"/>
    </location>
</feature>
<protein>
    <submittedName>
        <fullName evidence="6">Sugar ABC transporter substrate-binding protein</fullName>
    </submittedName>
</protein>
<dbReference type="SUPFAM" id="SSF53822">
    <property type="entry name" value="Periplasmic binding protein-like I"/>
    <property type="match status" value="1"/>
</dbReference>
<comment type="subcellular location">
    <subcellularLocation>
        <location evidence="1">Cell envelope</location>
    </subcellularLocation>
</comment>
<dbReference type="Proteomes" id="UP001357223">
    <property type="component" value="Chromosome"/>
</dbReference>
<evidence type="ECO:0000313" key="7">
    <source>
        <dbReference type="Proteomes" id="UP001357223"/>
    </source>
</evidence>
<keyword evidence="3 4" id="KW-0732">Signal</keyword>
<proteinExistence type="inferred from homology"/>
<evidence type="ECO:0000256" key="1">
    <source>
        <dbReference type="ARBA" id="ARBA00004196"/>
    </source>
</evidence>